<dbReference type="EMBL" id="PDOE01000012">
    <property type="protein sequence ID" value="RKL65709.1"/>
    <property type="molecule type" value="Genomic_DNA"/>
</dbReference>
<dbReference type="OrthoDB" id="2439672at2"/>
<gene>
    <name evidence="2" type="ORF">CR203_18810</name>
</gene>
<dbReference type="Pfam" id="PF14152">
    <property type="entry name" value="YfhE"/>
    <property type="match status" value="1"/>
</dbReference>
<protein>
    <submittedName>
        <fullName evidence="2">YfhE family protein</fullName>
    </submittedName>
</protein>
<dbReference type="Proteomes" id="UP000281498">
    <property type="component" value="Unassembled WGS sequence"/>
</dbReference>
<reference evidence="2 3" key="1">
    <citation type="submission" date="2017-10" db="EMBL/GenBank/DDBJ databases">
        <title>Bacillus sp. nov., a halophilic bacterium isolated from a Keqin Lake.</title>
        <authorList>
            <person name="Wang H."/>
        </authorList>
    </citation>
    <scope>NUCLEOTIDE SEQUENCE [LARGE SCALE GENOMIC DNA]</scope>
    <source>
        <strain evidence="2 3">KCTC 13187</strain>
    </source>
</reference>
<organism evidence="2 3">
    <name type="scientific">Salipaludibacillus neizhouensis</name>
    <dbReference type="NCBI Taxonomy" id="885475"/>
    <lineage>
        <taxon>Bacteria</taxon>
        <taxon>Bacillati</taxon>
        <taxon>Bacillota</taxon>
        <taxon>Bacilli</taxon>
        <taxon>Bacillales</taxon>
        <taxon>Bacillaceae</taxon>
    </lineage>
</organism>
<accession>A0A3A9JZX7</accession>
<feature type="region of interest" description="Disordered" evidence="1">
    <location>
        <begin position="1"/>
        <end position="39"/>
    </location>
</feature>
<comment type="caution">
    <text evidence="2">The sequence shown here is derived from an EMBL/GenBank/DDBJ whole genome shotgun (WGS) entry which is preliminary data.</text>
</comment>
<sequence length="39" mass="4428">MELHHTLTKRNNGLSSAQEVHYSRDFKKAEKAARSGNSK</sequence>
<feature type="compositionally biased region" description="Basic and acidic residues" evidence="1">
    <location>
        <begin position="21"/>
        <end position="33"/>
    </location>
</feature>
<dbReference type="RefSeq" id="WP_110937756.1">
    <property type="nucleotide sequence ID" value="NZ_KZ614147.1"/>
</dbReference>
<name>A0A3A9JZX7_9BACI</name>
<proteinExistence type="predicted"/>
<feature type="compositionally biased region" description="Polar residues" evidence="1">
    <location>
        <begin position="9"/>
        <end position="18"/>
    </location>
</feature>
<evidence type="ECO:0000313" key="3">
    <source>
        <dbReference type="Proteomes" id="UP000281498"/>
    </source>
</evidence>
<evidence type="ECO:0000256" key="1">
    <source>
        <dbReference type="SAM" id="MobiDB-lite"/>
    </source>
</evidence>
<dbReference type="InterPro" id="IPR025437">
    <property type="entry name" value="YfhE-like"/>
</dbReference>
<dbReference type="AlphaFoldDB" id="A0A3A9JZX7"/>
<evidence type="ECO:0000313" key="2">
    <source>
        <dbReference type="EMBL" id="RKL65709.1"/>
    </source>
</evidence>
<keyword evidence="3" id="KW-1185">Reference proteome</keyword>